<proteinExistence type="predicted"/>
<accession>D1PZ41</accession>
<sequence>MSWCFAWHNVHAKFIIIKKKKAGSMMIRTCLFKIWVVSQD</sequence>
<dbReference type="HOGENOM" id="CLU_3294169_0_0_10"/>
<evidence type="ECO:0000313" key="1">
    <source>
        <dbReference type="EMBL" id="EFA43275.1"/>
    </source>
</evidence>
<dbReference type="AlphaFoldDB" id="D1PZ41"/>
<dbReference type="EMBL" id="ACKS01000082">
    <property type="protein sequence ID" value="EFA43275.1"/>
    <property type="molecule type" value="Genomic_DNA"/>
</dbReference>
<gene>
    <name evidence="1" type="ORF">HMPREF0645_2226</name>
</gene>
<name>D1PZ41_9BACT</name>
<reference evidence="1 2" key="1">
    <citation type="submission" date="2009-10" db="EMBL/GenBank/DDBJ databases">
        <authorList>
            <person name="Qin X."/>
            <person name="Bachman B."/>
            <person name="Battles P."/>
            <person name="Bell A."/>
            <person name="Bess C."/>
            <person name="Bickham C."/>
            <person name="Chaboub L."/>
            <person name="Chen D."/>
            <person name="Coyle M."/>
            <person name="Deiros D.R."/>
            <person name="Dinh H."/>
            <person name="Forbes L."/>
            <person name="Fowler G."/>
            <person name="Francisco L."/>
            <person name="Fu Q."/>
            <person name="Gubbala S."/>
            <person name="Hale W."/>
            <person name="Han Y."/>
            <person name="Hemphill L."/>
            <person name="Highlander S.K."/>
            <person name="Hirani K."/>
            <person name="Hogues M."/>
            <person name="Jackson L."/>
            <person name="Jakkamsetti A."/>
            <person name="Javaid M."/>
            <person name="Jiang H."/>
            <person name="Korchina V."/>
            <person name="Kovar C."/>
            <person name="Lara F."/>
            <person name="Lee S."/>
            <person name="Mata R."/>
            <person name="Mathew T."/>
            <person name="Moen C."/>
            <person name="Morales K."/>
            <person name="Munidasa M."/>
            <person name="Nazareth L."/>
            <person name="Ngo R."/>
            <person name="Nguyen L."/>
            <person name="Okwuonu G."/>
            <person name="Ongeri F."/>
            <person name="Patil S."/>
            <person name="Petrosino J."/>
            <person name="Pham C."/>
            <person name="Pham P."/>
            <person name="Pu L.-L."/>
            <person name="Puazo M."/>
            <person name="Raj R."/>
            <person name="Reid J."/>
            <person name="Rouhana J."/>
            <person name="Saada N."/>
            <person name="Shang Y."/>
            <person name="Simmons D."/>
            <person name="Thornton R."/>
            <person name="Warren J."/>
            <person name="Weissenberger G."/>
            <person name="Zhang J."/>
            <person name="Zhang L."/>
            <person name="Zhou C."/>
            <person name="Zhu D."/>
            <person name="Muzny D."/>
            <person name="Worley K."/>
            <person name="Gibbs R."/>
        </authorList>
    </citation>
    <scope>NUCLEOTIDE SEQUENCE [LARGE SCALE GENOMIC DNA]</scope>
    <source>
        <strain evidence="1 2">DSM 17361</strain>
    </source>
</reference>
<evidence type="ECO:0000313" key="2">
    <source>
        <dbReference type="Proteomes" id="UP000003160"/>
    </source>
</evidence>
<protein>
    <submittedName>
        <fullName evidence="1">Uncharacterized protein</fullName>
    </submittedName>
</protein>
<comment type="caution">
    <text evidence="1">The sequence shown here is derived from an EMBL/GenBank/DDBJ whole genome shotgun (WGS) entry which is preliminary data.</text>
</comment>
<keyword evidence="2" id="KW-1185">Reference proteome</keyword>
<dbReference type="Proteomes" id="UP000003160">
    <property type="component" value="Unassembled WGS sequence"/>
</dbReference>
<organism evidence="1 2">
    <name type="scientific">Hallella bergensis DSM 17361</name>
    <dbReference type="NCBI Taxonomy" id="585502"/>
    <lineage>
        <taxon>Bacteria</taxon>
        <taxon>Pseudomonadati</taxon>
        <taxon>Bacteroidota</taxon>
        <taxon>Bacteroidia</taxon>
        <taxon>Bacteroidales</taxon>
        <taxon>Prevotellaceae</taxon>
        <taxon>Hallella</taxon>
    </lineage>
</organism>